<evidence type="ECO:0000256" key="1">
    <source>
        <dbReference type="ARBA" id="ARBA00001946"/>
    </source>
</evidence>
<comment type="cofactor">
    <cofactor evidence="1">
        <name>Mg(2+)</name>
        <dbReference type="ChEBI" id="CHEBI:18420"/>
    </cofactor>
</comment>
<dbReference type="AlphaFoldDB" id="A0A7S2CEC8"/>
<dbReference type="PROSITE" id="PS50011">
    <property type="entry name" value="PROTEIN_KINASE_DOM"/>
    <property type="match status" value="1"/>
</dbReference>
<feature type="compositionally biased region" description="Polar residues" evidence="8">
    <location>
        <begin position="520"/>
        <end position="531"/>
    </location>
</feature>
<proteinExistence type="inferred from homology"/>
<gene>
    <name evidence="11" type="ORF">DSPE1174_LOCUS14068</name>
</gene>
<keyword evidence="4" id="KW-0547">Nucleotide-binding</keyword>
<dbReference type="Pfam" id="PF13833">
    <property type="entry name" value="EF-hand_8"/>
    <property type="match status" value="1"/>
</dbReference>
<dbReference type="GO" id="GO:0004674">
    <property type="term" value="F:protein serine/threonine kinase activity"/>
    <property type="evidence" value="ECO:0007669"/>
    <property type="project" value="UniProtKB-KW"/>
</dbReference>
<evidence type="ECO:0000259" key="10">
    <source>
        <dbReference type="PROSITE" id="PS50222"/>
    </source>
</evidence>
<dbReference type="InterPro" id="IPR000719">
    <property type="entry name" value="Prot_kinase_dom"/>
</dbReference>
<organism evidence="11">
    <name type="scientific">Octactis speculum</name>
    <dbReference type="NCBI Taxonomy" id="3111310"/>
    <lineage>
        <taxon>Eukaryota</taxon>
        <taxon>Sar</taxon>
        <taxon>Stramenopiles</taxon>
        <taxon>Ochrophyta</taxon>
        <taxon>Dictyochophyceae</taxon>
        <taxon>Dictyochales</taxon>
        <taxon>Dictyochaceae</taxon>
        <taxon>Octactis</taxon>
    </lineage>
</organism>
<accession>A0A7S2CEC8</accession>
<feature type="domain" description="EF-hand" evidence="10">
    <location>
        <begin position="429"/>
        <end position="464"/>
    </location>
</feature>
<name>A0A7S2CEC8_9STRA</name>
<feature type="domain" description="Protein kinase" evidence="9">
    <location>
        <begin position="48"/>
        <end position="309"/>
    </location>
</feature>
<evidence type="ECO:0000313" key="11">
    <source>
        <dbReference type="EMBL" id="CAD9422896.1"/>
    </source>
</evidence>
<dbReference type="SUPFAM" id="SSF56112">
    <property type="entry name" value="Protein kinase-like (PK-like)"/>
    <property type="match status" value="1"/>
</dbReference>
<dbReference type="InterPro" id="IPR002048">
    <property type="entry name" value="EF_hand_dom"/>
</dbReference>
<evidence type="ECO:0000256" key="6">
    <source>
        <dbReference type="ARBA" id="ARBA00022840"/>
    </source>
</evidence>
<dbReference type="InterPro" id="IPR011992">
    <property type="entry name" value="EF-hand-dom_pair"/>
</dbReference>
<dbReference type="PROSITE" id="PS50222">
    <property type="entry name" value="EF_HAND_2"/>
    <property type="match status" value="2"/>
</dbReference>
<evidence type="ECO:0008006" key="12">
    <source>
        <dbReference type="Google" id="ProtNLM"/>
    </source>
</evidence>
<dbReference type="SUPFAM" id="SSF47473">
    <property type="entry name" value="EF-hand"/>
    <property type="match status" value="1"/>
</dbReference>
<evidence type="ECO:0000256" key="2">
    <source>
        <dbReference type="ARBA" id="ARBA00022527"/>
    </source>
</evidence>
<protein>
    <recommendedName>
        <fullName evidence="12">Calmodulin</fullName>
    </recommendedName>
</protein>
<dbReference type="Pfam" id="PF00069">
    <property type="entry name" value="Pkinase"/>
    <property type="match status" value="1"/>
</dbReference>
<dbReference type="InterPro" id="IPR011009">
    <property type="entry name" value="Kinase-like_dom_sf"/>
</dbReference>
<dbReference type="SMART" id="SM00220">
    <property type="entry name" value="S_TKc"/>
    <property type="match status" value="1"/>
</dbReference>
<feature type="region of interest" description="Disordered" evidence="8">
    <location>
        <begin position="520"/>
        <end position="539"/>
    </location>
</feature>
<keyword evidence="6" id="KW-0067">ATP-binding</keyword>
<sequence length="539" mass="60697">MGNCKGTQAIDEPEDEIPHHCPKGQHLIENLRLGVASFSRDYEQHYEVIRDKPLGVGLHGPVYRAVHRESGVTYANKFLCTKGAKPESLSMLKNELMIMSTMDHPNVAQLMDVYETVDGFHMIEELCTGGELHSRMAKSGKFLEEDARIHLGVMVDVIRYMHDKKIVHNDLKLENWLFENESEGALLKLIDFGFSKHTSPNEKLRGAQGSTMYMAPEMFTGDYDQQCDMWSVGVIAYMMVTAAPPFLKLSPDNTGVDFKGTKDMIVKGDYAYPKGLDLSPQATEFIDKLLVVNPHDRLTAVEAQKHDWFENNKVEEATLDEDICQKLEDFSSMTKLQQTVLQVIAYMLTPHQIGRLRQEFLKLDVKTDGKGVHHVGEVTYEQFSTCMKKAGVTSNEERLHQAFESIDFDRSGIIHWSEFLAATMNYSALSEKELQKAFDRLDCDNSGFITLENLKALVGDDISERELVDMLESVPLSDSSKGSTGGLKFEEFVEVVFVARNRKDSVDAILEDTENIESQIKQSVRPSSDLTAGSDHSES</sequence>
<evidence type="ECO:0000256" key="4">
    <source>
        <dbReference type="ARBA" id="ARBA00022741"/>
    </source>
</evidence>
<dbReference type="Gene3D" id="3.30.200.20">
    <property type="entry name" value="Phosphorylase Kinase, domain 1"/>
    <property type="match status" value="1"/>
</dbReference>
<dbReference type="SMART" id="SM00054">
    <property type="entry name" value="EFh"/>
    <property type="match status" value="2"/>
</dbReference>
<dbReference type="EMBL" id="HBGS01027787">
    <property type="protein sequence ID" value="CAD9422896.1"/>
    <property type="molecule type" value="Transcribed_RNA"/>
</dbReference>
<dbReference type="GO" id="GO:0005524">
    <property type="term" value="F:ATP binding"/>
    <property type="evidence" value="ECO:0007669"/>
    <property type="project" value="UniProtKB-KW"/>
</dbReference>
<dbReference type="CDD" id="cd00051">
    <property type="entry name" value="EFh"/>
    <property type="match status" value="1"/>
</dbReference>
<dbReference type="Gene3D" id="1.10.510.10">
    <property type="entry name" value="Transferase(Phosphotransferase) domain 1"/>
    <property type="match status" value="1"/>
</dbReference>
<evidence type="ECO:0000256" key="8">
    <source>
        <dbReference type="SAM" id="MobiDB-lite"/>
    </source>
</evidence>
<dbReference type="Gene3D" id="1.10.238.10">
    <property type="entry name" value="EF-hand"/>
    <property type="match status" value="1"/>
</dbReference>
<keyword evidence="2" id="KW-0723">Serine/threonine-protein kinase</keyword>
<evidence type="ECO:0000256" key="3">
    <source>
        <dbReference type="ARBA" id="ARBA00022679"/>
    </source>
</evidence>
<reference evidence="11" key="1">
    <citation type="submission" date="2021-01" db="EMBL/GenBank/DDBJ databases">
        <authorList>
            <person name="Corre E."/>
            <person name="Pelletier E."/>
            <person name="Niang G."/>
            <person name="Scheremetjew M."/>
            <person name="Finn R."/>
            <person name="Kale V."/>
            <person name="Holt S."/>
            <person name="Cochrane G."/>
            <person name="Meng A."/>
            <person name="Brown T."/>
            <person name="Cohen L."/>
        </authorList>
    </citation>
    <scope>NUCLEOTIDE SEQUENCE</scope>
    <source>
        <strain evidence="11">CCMP1381</strain>
    </source>
</reference>
<dbReference type="PANTHER" id="PTHR24349">
    <property type="entry name" value="SERINE/THREONINE-PROTEIN KINASE"/>
    <property type="match status" value="1"/>
</dbReference>
<feature type="domain" description="EF-hand" evidence="10">
    <location>
        <begin position="394"/>
        <end position="428"/>
    </location>
</feature>
<evidence type="ECO:0000256" key="7">
    <source>
        <dbReference type="ARBA" id="ARBA00024334"/>
    </source>
</evidence>
<evidence type="ECO:0000259" key="9">
    <source>
        <dbReference type="PROSITE" id="PS50011"/>
    </source>
</evidence>
<evidence type="ECO:0000256" key="5">
    <source>
        <dbReference type="ARBA" id="ARBA00022777"/>
    </source>
</evidence>
<comment type="similarity">
    <text evidence="7">Belongs to the protein kinase superfamily. Ser/Thr protein kinase family. CDPK subfamily.</text>
</comment>
<dbReference type="GO" id="GO:0005509">
    <property type="term" value="F:calcium ion binding"/>
    <property type="evidence" value="ECO:0007669"/>
    <property type="project" value="InterPro"/>
</dbReference>
<dbReference type="InterPro" id="IPR050205">
    <property type="entry name" value="CDPK_Ser/Thr_kinases"/>
</dbReference>
<keyword evidence="3" id="KW-0808">Transferase</keyword>
<keyword evidence="5" id="KW-0418">Kinase</keyword>